<evidence type="ECO:0000256" key="1">
    <source>
        <dbReference type="ARBA" id="ARBA00006270"/>
    </source>
</evidence>
<dbReference type="GO" id="GO:0003924">
    <property type="term" value="F:GTPase activity"/>
    <property type="evidence" value="ECO:0000318"/>
    <property type="project" value="GO_Central"/>
</dbReference>
<sequence length="225" mass="24999">MANSTNQTRSPFVDYDYLIKVVVVGDSGVGKSQLVARFTRNEFSTNSRQTIGVEFATKTIKVESRSICAQLWDTAGEERYRALASAYYRGAVGVLLVYDVTNMKSYQNIAHWLSEIKAYTLPTCQVLMVGNKIDLKGVRKITEPQAKTFASSNGMKYVETSALECTNVADSFTTLVHGIYKNTIEAKLNRNNYDDARNTNKASAVLELTSESTTMKYRAKCCGTT</sequence>
<dbReference type="GO" id="GO:0006887">
    <property type="term" value="P:exocytosis"/>
    <property type="evidence" value="ECO:0000318"/>
    <property type="project" value="GO_Central"/>
</dbReference>
<dbReference type="HOGENOM" id="CLU_041217_23_0_1"/>
<organism evidence="4 5">
    <name type="scientific">Ciona intestinalis</name>
    <name type="common">Transparent sea squirt</name>
    <name type="synonym">Ascidia intestinalis</name>
    <dbReference type="NCBI Taxonomy" id="7719"/>
    <lineage>
        <taxon>Eukaryota</taxon>
        <taxon>Metazoa</taxon>
        <taxon>Chordata</taxon>
        <taxon>Tunicata</taxon>
        <taxon>Ascidiacea</taxon>
        <taxon>Phlebobranchia</taxon>
        <taxon>Cionidae</taxon>
        <taxon>Ciona</taxon>
    </lineage>
</organism>
<dbReference type="GO" id="GO:0005794">
    <property type="term" value="C:Golgi apparatus"/>
    <property type="evidence" value="ECO:0000318"/>
    <property type="project" value="GO_Central"/>
</dbReference>
<dbReference type="InterPro" id="IPR001806">
    <property type="entry name" value="Small_GTPase"/>
</dbReference>
<evidence type="ECO:0000256" key="3">
    <source>
        <dbReference type="ARBA" id="ARBA00023134"/>
    </source>
</evidence>
<dbReference type="SMART" id="SM00173">
    <property type="entry name" value="RAS"/>
    <property type="match status" value="1"/>
</dbReference>
<name>F6Z9S5_CIOIN</name>
<dbReference type="GO" id="GO:0005525">
    <property type="term" value="F:GTP binding"/>
    <property type="evidence" value="ECO:0000318"/>
    <property type="project" value="GO_Central"/>
</dbReference>
<dbReference type="STRING" id="7719.ENSCINP00000011127"/>
<dbReference type="GeneTree" id="ENSGT00940000171249"/>
<comment type="similarity">
    <text evidence="1">Belongs to the small GTPase superfamily. Rab family.</text>
</comment>
<dbReference type="SMART" id="SM00176">
    <property type="entry name" value="RAN"/>
    <property type="match status" value="1"/>
</dbReference>
<keyword evidence="3" id="KW-0342">GTP-binding</keyword>
<dbReference type="PROSITE" id="PS51419">
    <property type="entry name" value="RAB"/>
    <property type="match status" value="1"/>
</dbReference>
<dbReference type="AlphaFoldDB" id="F6Z9S5"/>
<evidence type="ECO:0000313" key="4">
    <source>
        <dbReference type="Ensembl" id="ENSCINP00000011127.3"/>
    </source>
</evidence>
<dbReference type="FunFam" id="3.40.50.300:FF:002896">
    <property type="entry name" value="ras-related protein RABA2a-like"/>
    <property type="match status" value="1"/>
</dbReference>
<dbReference type="Ensembl" id="ENSCINT00000011127.3">
    <property type="protein sequence ID" value="ENSCINP00000011127.3"/>
    <property type="gene ID" value="ENSCING00000005409.3"/>
</dbReference>
<dbReference type="SMART" id="SM00175">
    <property type="entry name" value="RAB"/>
    <property type="match status" value="1"/>
</dbReference>
<evidence type="ECO:0000256" key="2">
    <source>
        <dbReference type="ARBA" id="ARBA00022741"/>
    </source>
</evidence>
<dbReference type="PANTHER" id="PTHR47979">
    <property type="entry name" value="DRAB11-RELATED"/>
    <property type="match status" value="1"/>
</dbReference>
<keyword evidence="2" id="KW-0547">Nucleotide-binding</keyword>
<dbReference type="OMA" id="SRSICAQ"/>
<protein>
    <submittedName>
        <fullName evidence="4">Ras-related protein RABA2a-like</fullName>
    </submittedName>
</protein>
<evidence type="ECO:0000313" key="5">
    <source>
        <dbReference type="Proteomes" id="UP000008144"/>
    </source>
</evidence>
<dbReference type="Proteomes" id="UP000008144">
    <property type="component" value="Unassembled WGS sequence"/>
</dbReference>
<reference evidence="5" key="1">
    <citation type="journal article" date="2002" name="Science">
        <title>The draft genome of Ciona intestinalis: insights into chordate and vertebrate origins.</title>
        <authorList>
            <person name="Dehal P."/>
            <person name="Satou Y."/>
            <person name="Campbell R.K."/>
            <person name="Chapman J."/>
            <person name="Degnan B."/>
            <person name="De Tomaso A."/>
            <person name="Davidson B."/>
            <person name="Di Gregorio A."/>
            <person name="Gelpke M."/>
            <person name="Goodstein D.M."/>
            <person name="Harafuji N."/>
            <person name="Hastings K.E."/>
            <person name="Ho I."/>
            <person name="Hotta K."/>
            <person name="Huang W."/>
            <person name="Kawashima T."/>
            <person name="Lemaire P."/>
            <person name="Martinez D."/>
            <person name="Meinertzhagen I.A."/>
            <person name="Necula S."/>
            <person name="Nonaka M."/>
            <person name="Putnam N."/>
            <person name="Rash S."/>
            <person name="Saiga H."/>
            <person name="Satake M."/>
            <person name="Terry A."/>
            <person name="Yamada L."/>
            <person name="Wang H.G."/>
            <person name="Awazu S."/>
            <person name="Azumi K."/>
            <person name="Boore J."/>
            <person name="Branno M."/>
            <person name="Chin-Bow S."/>
            <person name="DeSantis R."/>
            <person name="Doyle S."/>
            <person name="Francino P."/>
            <person name="Keys D.N."/>
            <person name="Haga S."/>
            <person name="Hayashi H."/>
            <person name="Hino K."/>
            <person name="Imai K.S."/>
            <person name="Inaba K."/>
            <person name="Kano S."/>
            <person name="Kobayashi K."/>
            <person name="Kobayashi M."/>
            <person name="Lee B.I."/>
            <person name="Makabe K.W."/>
            <person name="Manohar C."/>
            <person name="Matassi G."/>
            <person name="Medina M."/>
            <person name="Mochizuki Y."/>
            <person name="Mount S."/>
            <person name="Morishita T."/>
            <person name="Miura S."/>
            <person name="Nakayama A."/>
            <person name="Nishizaka S."/>
            <person name="Nomoto H."/>
            <person name="Ohta F."/>
            <person name="Oishi K."/>
            <person name="Rigoutsos I."/>
            <person name="Sano M."/>
            <person name="Sasaki A."/>
            <person name="Sasakura Y."/>
            <person name="Shoguchi E."/>
            <person name="Shin-i T."/>
            <person name="Spagnuolo A."/>
            <person name="Stainier D."/>
            <person name="Suzuki M.M."/>
            <person name="Tassy O."/>
            <person name="Takatori N."/>
            <person name="Tokuoka M."/>
            <person name="Yagi K."/>
            <person name="Yoshizaki F."/>
            <person name="Wada S."/>
            <person name="Zhang C."/>
            <person name="Hyatt P.D."/>
            <person name="Larimer F."/>
            <person name="Detter C."/>
            <person name="Doggett N."/>
            <person name="Glavina T."/>
            <person name="Hawkins T."/>
            <person name="Richardson P."/>
            <person name="Lucas S."/>
            <person name="Kohara Y."/>
            <person name="Levine M."/>
            <person name="Satoh N."/>
            <person name="Rokhsar D.S."/>
        </authorList>
    </citation>
    <scope>NUCLEOTIDE SEQUENCE [LARGE SCALE GENOMIC DNA]</scope>
</reference>
<dbReference type="PROSITE" id="PS51420">
    <property type="entry name" value="RHO"/>
    <property type="match status" value="1"/>
</dbReference>
<dbReference type="InParanoid" id="F6Z9S5"/>
<dbReference type="SUPFAM" id="SSF52540">
    <property type="entry name" value="P-loop containing nucleoside triphosphate hydrolases"/>
    <property type="match status" value="1"/>
</dbReference>
<dbReference type="InterPro" id="IPR050209">
    <property type="entry name" value="Rab_GTPases_membrane_traffic"/>
</dbReference>
<dbReference type="InterPro" id="IPR027417">
    <property type="entry name" value="P-loop_NTPase"/>
</dbReference>
<accession>F6Z9S5</accession>
<dbReference type="InterPro" id="IPR005225">
    <property type="entry name" value="Small_GTP-bd"/>
</dbReference>
<proteinExistence type="inferred from homology"/>
<reference evidence="4" key="3">
    <citation type="submission" date="2025-09" db="UniProtKB">
        <authorList>
            <consortium name="Ensembl"/>
        </authorList>
    </citation>
    <scope>IDENTIFICATION</scope>
</reference>
<dbReference type="GO" id="GO:0055037">
    <property type="term" value="C:recycling endosome"/>
    <property type="evidence" value="ECO:0000318"/>
    <property type="project" value="GO_Central"/>
</dbReference>
<gene>
    <name evidence="4" type="primary">LOC100178018</name>
</gene>
<dbReference type="PROSITE" id="PS51421">
    <property type="entry name" value="RAS"/>
    <property type="match status" value="1"/>
</dbReference>
<dbReference type="Pfam" id="PF00071">
    <property type="entry name" value="Ras"/>
    <property type="match status" value="1"/>
</dbReference>
<dbReference type="NCBIfam" id="TIGR00231">
    <property type="entry name" value="small_GTP"/>
    <property type="match status" value="1"/>
</dbReference>
<dbReference type="Gene3D" id="3.40.50.300">
    <property type="entry name" value="P-loop containing nucleotide triphosphate hydrolases"/>
    <property type="match status" value="1"/>
</dbReference>
<keyword evidence="5" id="KW-1185">Reference proteome</keyword>
<reference evidence="4" key="2">
    <citation type="submission" date="2025-08" db="UniProtKB">
        <authorList>
            <consortium name="Ensembl"/>
        </authorList>
    </citation>
    <scope>IDENTIFICATION</scope>
</reference>
<dbReference type="SMART" id="SM00174">
    <property type="entry name" value="RHO"/>
    <property type="match status" value="1"/>
</dbReference>
<dbReference type="PRINTS" id="PR00449">
    <property type="entry name" value="RASTRNSFRMNG"/>
</dbReference>